<sequence>MCSEKRLKSASEMEQEEPERRAIPRLILLFHPGTEQIRSLFDLSSLLRCPNLGGKWDLGVAQAKHAPFETQELGESYIHWDRRHVEEKLQQWRGMSNATHPLALEEESLLIARRKPISGVIRGSANGYKYHVFRDLGAYDSSEEVDENDMLPIKAVRNGQQDMVQRLLRGGANVEAKDIDLLRTPLGWAAEGGLDSIAKALLLRNAAVDRCDMKGWTPLLLAVA</sequence>
<dbReference type="EMBL" id="JAAVMX010000005">
    <property type="protein sequence ID" value="KAF4508581.1"/>
    <property type="molecule type" value="Genomic_DNA"/>
</dbReference>
<organism evidence="3 4">
    <name type="scientific">Ophiocordyceps sinensis</name>
    <dbReference type="NCBI Taxonomy" id="72228"/>
    <lineage>
        <taxon>Eukaryota</taxon>
        <taxon>Fungi</taxon>
        <taxon>Dikarya</taxon>
        <taxon>Ascomycota</taxon>
        <taxon>Pezizomycotina</taxon>
        <taxon>Sordariomycetes</taxon>
        <taxon>Hypocreomycetidae</taxon>
        <taxon>Hypocreales</taxon>
        <taxon>Ophiocordycipitaceae</taxon>
        <taxon>Ophiocordyceps</taxon>
    </lineage>
</organism>
<keyword evidence="1" id="KW-0677">Repeat</keyword>
<dbReference type="GO" id="GO:0004842">
    <property type="term" value="F:ubiquitin-protein transferase activity"/>
    <property type="evidence" value="ECO:0007669"/>
    <property type="project" value="TreeGrafter"/>
</dbReference>
<dbReference type="PANTHER" id="PTHR24171:SF8">
    <property type="entry name" value="BRCA1-ASSOCIATED RING DOMAIN PROTEIN 1"/>
    <property type="match status" value="1"/>
</dbReference>
<keyword evidence="2" id="KW-0040">ANK repeat</keyword>
<keyword evidence="4" id="KW-1185">Reference proteome</keyword>
<dbReference type="InterPro" id="IPR002110">
    <property type="entry name" value="Ankyrin_rpt"/>
</dbReference>
<dbReference type="InterPro" id="IPR036770">
    <property type="entry name" value="Ankyrin_rpt-contain_sf"/>
</dbReference>
<evidence type="ECO:0000313" key="4">
    <source>
        <dbReference type="Proteomes" id="UP000557566"/>
    </source>
</evidence>
<dbReference type="Proteomes" id="UP000557566">
    <property type="component" value="Unassembled WGS sequence"/>
</dbReference>
<dbReference type="PANTHER" id="PTHR24171">
    <property type="entry name" value="ANKYRIN REPEAT DOMAIN-CONTAINING PROTEIN 39-RELATED"/>
    <property type="match status" value="1"/>
</dbReference>
<evidence type="ECO:0000256" key="1">
    <source>
        <dbReference type="ARBA" id="ARBA00022737"/>
    </source>
</evidence>
<dbReference type="Gene3D" id="1.25.40.20">
    <property type="entry name" value="Ankyrin repeat-containing domain"/>
    <property type="match status" value="1"/>
</dbReference>
<dbReference type="GO" id="GO:0085020">
    <property type="term" value="P:protein K6-linked ubiquitination"/>
    <property type="evidence" value="ECO:0007669"/>
    <property type="project" value="TreeGrafter"/>
</dbReference>
<name>A0A8H4V5L3_9HYPO</name>
<accession>A0A8H4V5L3</accession>
<protein>
    <recommendedName>
        <fullName evidence="5">Ankyrin repeat-containing domain protein</fullName>
    </recommendedName>
</protein>
<dbReference type="SUPFAM" id="SSF48403">
    <property type="entry name" value="Ankyrin repeat"/>
    <property type="match status" value="1"/>
</dbReference>
<evidence type="ECO:0000313" key="3">
    <source>
        <dbReference type="EMBL" id="KAF4508581.1"/>
    </source>
</evidence>
<dbReference type="AlphaFoldDB" id="A0A8H4V5L3"/>
<evidence type="ECO:0000256" key="2">
    <source>
        <dbReference type="ARBA" id="ARBA00023043"/>
    </source>
</evidence>
<reference evidence="3 4" key="1">
    <citation type="journal article" date="2020" name="Genome Biol. Evol.">
        <title>A new high-quality draft genome assembly of the Chinese cordyceps Ophiocordyceps sinensis.</title>
        <authorList>
            <person name="Shu R."/>
            <person name="Zhang J."/>
            <person name="Meng Q."/>
            <person name="Zhang H."/>
            <person name="Zhou G."/>
            <person name="Li M."/>
            <person name="Wu P."/>
            <person name="Zhao Y."/>
            <person name="Chen C."/>
            <person name="Qin Q."/>
        </authorList>
    </citation>
    <scope>NUCLEOTIDE SEQUENCE [LARGE SCALE GENOMIC DNA]</scope>
    <source>
        <strain evidence="3 4">IOZ07</strain>
    </source>
</reference>
<dbReference type="Pfam" id="PF12796">
    <property type="entry name" value="Ank_2"/>
    <property type="match status" value="1"/>
</dbReference>
<dbReference type="OrthoDB" id="194358at2759"/>
<comment type="caution">
    <text evidence="3">The sequence shown here is derived from an EMBL/GenBank/DDBJ whole genome shotgun (WGS) entry which is preliminary data.</text>
</comment>
<proteinExistence type="predicted"/>
<gene>
    <name evidence="3" type="ORF">G6O67_004940</name>
</gene>
<evidence type="ECO:0008006" key="5">
    <source>
        <dbReference type="Google" id="ProtNLM"/>
    </source>
</evidence>